<dbReference type="Gene3D" id="6.10.250.730">
    <property type="match status" value="1"/>
</dbReference>
<name>Q11DM5_CHESB</name>
<sequence length="83" mass="9170">MNEEQSVQSCFETPVRVAARPGKVREIASPQQAFDFLRTCPVQEGPIYESALEACFTATYDDTAVEDAWRGLKAFAKAHGFLA</sequence>
<organism evidence="1">
    <name type="scientific">Chelativorans sp. (strain BNC1)</name>
    <dbReference type="NCBI Taxonomy" id="266779"/>
    <lineage>
        <taxon>Bacteria</taxon>
        <taxon>Pseudomonadati</taxon>
        <taxon>Pseudomonadota</taxon>
        <taxon>Alphaproteobacteria</taxon>
        <taxon>Hyphomicrobiales</taxon>
        <taxon>Phyllobacteriaceae</taxon>
        <taxon>Chelativorans</taxon>
    </lineage>
</organism>
<proteinExistence type="predicted"/>
<dbReference type="OrthoDB" id="8116604at2"/>
<evidence type="ECO:0008006" key="2">
    <source>
        <dbReference type="Google" id="ProtNLM"/>
    </source>
</evidence>
<gene>
    <name evidence="1" type="ordered locus">Meso_3128</name>
</gene>
<dbReference type="EMBL" id="CP000390">
    <property type="protein sequence ID" value="ABG64500.1"/>
    <property type="molecule type" value="Genomic_DNA"/>
</dbReference>
<accession>Q11DM5</accession>
<dbReference type="InterPro" id="IPR010385">
    <property type="entry name" value="DUF982"/>
</dbReference>
<dbReference type="Pfam" id="PF06169">
    <property type="entry name" value="DUF982"/>
    <property type="match status" value="1"/>
</dbReference>
<dbReference type="AlphaFoldDB" id="Q11DM5"/>
<dbReference type="KEGG" id="mes:Meso_3128"/>
<protein>
    <recommendedName>
        <fullName evidence="2">DUF982 domain-containing protein</fullName>
    </recommendedName>
</protein>
<dbReference type="HOGENOM" id="CLU_134423_0_1_5"/>
<dbReference type="STRING" id="266779.Meso_3128"/>
<evidence type="ECO:0000313" key="1">
    <source>
        <dbReference type="EMBL" id="ABG64500.1"/>
    </source>
</evidence>
<reference evidence="1" key="1">
    <citation type="submission" date="2006-06" db="EMBL/GenBank/DDBJ databases">
        <title>Complete sequence of chromosome of Chelativorans sp. BNC1.</title>
        <authorList>
            <consortium name="US DOE Joint Genome Institute"/>
            <person name="Copeland A."/>
            <person name="Lucas S."/>
            <person name="Lapidus A."/>
            <person name="Barry K."/>
            <person name="Detter J.C."/>
            <person name="Glavina del Rio T."/>
            <person name="Hammon N."/>
            <person name="Israni S."/>
            <person name="Dalin E."/>
            <person name="Tice H."/>
            <person name="Pitluck S."/>
            <person name="Chertkov O."/>
            <person name="Brettin T."/>
            <person name="Bruce D."/>
            <person name="Han C."/>
            <person name="Tapia R."/>
            <person name="Gilna P."/>
            <person name="Schmutz J."/>
            <person name="Larimer F."/>
            <person name="Land M."/>
            <person name="Hauser L."/>
            <person name="Kyrpides N."/>
            <person name="Mikhailova N."/>
            <person name="Richardson P."/>
        </authorList>
    </citation>
    <scope>NUCLEOTIDE SEQUENCE</scope>
    <source>
        <strain evidence="1">BNC1</strain>
    </source>
</reference>